<dbReference type="InterPro" id="IPR022764">
    <property type="entry name" value="Peptidase_S54_rhomboid_dom"/>
</dbReference>
<evidence type="ECO:0000259" key="8">
    <source>
        <dbReference type="Pfam" id="PF01694"/>
    </source>
</evidence>
<dbReference type="OrthoDB" id="418595at2759"/>
<dbReference type="SUPFAM" id="SSF144091">
    <property type="entry name" value="Rhomboid-like"/>
    <property type="match status" value="1"/>
</dbReference>
<evidence type="ECO:0000256" key="6">
    <source>
        <dbReference type="ARBA" id="ARBA00023136"/>
    </source>
</evidence>
<dbReference type="AlphaFoldDB" id="A0A1L7WSQ4"/>
<dbReference type="InterPro" id="IPR050925">
    <property type="entry name" value="Rhomboid_protease_S54"/>
</dbReference>
<protein>
    <recommendedName>
        <fullName evidence="8">Peptidase S54 rhomboid domain-containing protein</fullName>
    </recommendedName>
</protein>
<keyword evidence="6 7" id="KW-0472">Membrane</keyword>
<feature type="transmembrane region" description="Helical" evidence="7">
    <location>
        <begin position="202"/>
        <end position="225"/>
    </location>
</feature>
<evidence type="ECO:0000256" key="2">
    <source>
        <dbReference type="ARBA" id="ARBA00009045"/>
    </source>
</evidence>
<gene>
    <name evidence="9" type="ORF">PAC_05689</name>
</gene>
<keyword evidence="4" id="KW-0378">Hydrolase</keyword>
<keyword evidence="5 7" id="KW-1133">Transmembrane helix</keyword>
<reference evidence="9 10" key="1">
    <citation type="submission" date="2016-03" db="EMBL/GenBank/DDBJ databases">
        <authorList>
            <person name="Ploux O."/>
        </authorList>
    </citation>
    <scope>NUCLEOTIDE SEQUENCE [LARGE SCALE GENOMIC DNA]</scope>
    <source>
        <strain evidence="9 10">UAMH 11012</strain>
    </source>
</reference>
<feature type="transmembrane region" description="Helical" evidence="7">
    <location>
        <begin position="70"/>
        <end position="89"/>
    </location>
</feature>
<accession>A0A1L7WSQ4</accession>
<evidence type="ECO:0000313" key="10">
    <source>
        <dbReference type="Proteomes" id="UP000184330"/>
    </source>
</evidence>
<keyword evidence="3 7" id="KW-0812">Transmembrane</keyword>
<comment type="subcellular location">
    <subcellularLocation>
        <location evidence="1">Membrane</location>
        <topology evidence="1">Multi-pass membrane protein</topology>
    </subcellularLocation>
</comment>
<dbReference type="Proteomes" id="UP000184330">
    <property type="component" value="Unassembled WGS sequence"/>
</dbReference>
<sequence>MDGILEYEFGLCGFVGLGRKQIWPKARDALIPYTRSNVLTCVWPPHTLFDPPPPPRYPARPYSNQTPLGGVNNVVVGALSALCIGIWIYRQQPNNEPGYITFRNGRVHTLRGVDASATRQINKNLVLSLANLREKRYYTLLTSSFTHFDIYHLMAGLIGILATVPTINTLYGLPAFVTIWMGSAVTGGLLQVYHMKAIETPYVVSHVIGASGAICGLLTVLACAFPDQLVSFHGLPIVAPRWLVMFGLAAWDILSWKNNWYPNIGHLCHVGGMAFGAVFWALVLRPISSSHSRRW</sequence>
<dbReference type="Gene3D" id="1.20.1540.10">
    <property type="entry name" value="Rhomboid-like"/>
    <property type="match status" value="1"/>
</dbReference>
<dbReference type="InterPro" id="IPR035952">
    <property type="entry name" value="Rhomboid-like_sf"/>
</dbReference>
<comment type="similarity">
    <text evidence="2">Belongs to the peptidase S54 family.</text>
</comment>
<feature type="transmembrane region" description="Helical" evidence="7">
    <location>
        <begin position="137"/>
        <end position="164"/>
    </location>
</feature>
<dbReference type="Pfam" id="PF01694">
    <property type="entry name" value="Rhomboid"/>
    <property type="match status" value="1"/>
</dbReference>
<evidence type="ECO:0000256" key="3">
    <source>
        <dbReference type="ARBA" id="ARBA00022692"/>
    </source>
</evidence>
<evidence type="ECO:0000256" key="5">
    <source>
        <dbReference type="ARBA" id="ARBA00022989"/>
    </source>
</evidence>
<proteinExistence type="inferred from homology"/>
<dbReference type="EMBL" id="FJOG01000007">
    <property type="protein sequence ID" value="CZR55801.1"/>
    <property type="molecule type" value="Genomic_DNA"/>
</dbReference>
<dbReference type="PANTHER" id="PTHR43731:SF14">
    <property type="entry name" value="PRESENILIN-ASSOCIATED RHOMBOID-LIKE PROTEIN, MITOCHONDRIAL"/>
    <property type="match status" value="1"/>
</dbReference>
<evidence type="ECO:0000256" key="4">
    <source>
        <dbReference type="ARBA" id="ARBA00022801"/>
    </source>
</evidence>
<organism evidence="9 10">
    <name type="scientific">Phialocephala subalpina</name>
    <dbReference type="NCBI Taxonomy" id="576137"/>
    <lineage>
        <taxon>Eukaryota</taxon>
        <taxon>Fungi</taxon>
        <taxon>Dikarya</taxon>
        <taxon>Ascomycota</taxon>
        <taxon>Pezizomycotina</taxon>
        <taxon>Leotiomycetes</taxon>
        <taxon>Helotiales</taxon>
        <taxon>Mollisiaceae</taxon>
        <taxon>Phialocephala</taxon>
        <taxon>Phialocephala fortinii species complex</taxon>
    </lineage>
</organism>
<evidence type="ECO:0000313" key="9">
    <source>
        <dbReference type="EMBL" id="CZR55801.1"/>
    </source>
</evidence>
<dbReference type="GO" id="GO:0004252">
    <property type="term" value="F:serine-type endopeptidase activity"/>
    <property type="evidence" value="ECO:0007669"/>
    <property type="project" value="InterPro"/>
</dbReference>
<dbReference type="STRING" id="576137.A0A1L7WSQ4"/>
<feature type="domain" description="Peptidase S54 rhomboid" evidence="8">
    <location>
        <begin position="135"/>
        <end position="285"/>
    </location>
</feature>
<evidence type="ECO:0000256" key="1">
    <source>
        <dbReference type="ARBA" id="ARBA00004141"/>
    </source>
</evidence>
<evidence type="ECO:0000256" key="7">
    <source>
        <dbReference type="SAM" id="Phobius"/>
    </source>
</evidence>
<feature type="transmembrane region" description="Helical" evidence="7">
    <location>
        <begin position="170"/>
        <end position="190"/>
    </location>
</feature>
<keyword evidence="10" id="KW-1185">Reference proteome</keyword>
<dbReference type="GO" id="GO:0016020">
    <property type="term" value="C:membrane"/>
    <property type="evidence" value="ECO:0007669"/>
    <property type="project" value="UniProtKB-SubCell"/>
</dbReference>
<dbReference type="PANTHER" id="PTHR43731">
    <property type="entry name" value="RHOMBOID PROTEASE"/>
    <property type="match status" value="1"/>
</dbReference>
<name>A0A1L7WSQ4_9HELO</name>
<feature type="transmembrane region" description="Helical" evidence="7">
    <location>
        <begin position="264"/>
        <end position="284"/>
    </location>
</feature>